<dbReference type="EMBL" id="JABACJ020000003">
    <property type="protein sequence ID" value="MBU3875070.1"/>
    <property type="molecule type" value="Genomic_DNA"/>
</dbReference>
<evidence type="ECO:0000313" key="1">
    <source>
        <dbReference type="EMBL" id="MBU3875070.1"/>
    </source>
</evidence>
<gene>
    <name evidence="1" type="ORF">HGO97_004490</name>
</gene>
<comment type="caution">
    <text evidence="1">The sequence shown here is derived from an EMBL/GenBank/DDBJ whole genome shotgun (WGS) entry which is preliminary data.</text>
</comment>
<accession>A0ABS6D0Q8</accession>
<evidence type="ECO:0000313" key="2">
    <source>
        <dbReference type="Proteomes" id="UP000723714"/>
    </source>
</evidence>
<sequence>MLQGIETVFDNKEKMIGHLKKKSYESNTAMFIEKNGHFFQEMADYVGQAEDKEAAAEEIGVCLAEAVKAHFSNKKGIVEARTQVDLNFFMIYYVFPTVLGLESEDSKVIAEGIRKVWKKSFKEGDIHYTDYDTLYGAFREKIFGIF</sequence>
<proteinExistence type="predicted"/>
<dbReference type="Proteomes" id="UP000723714">
    <property type="component" value="Unassembled WGS sequence"/>
</dbReference>
<keyword evidence="2" id="KW-1185">Reference proteome</keyword>
<name>A0ABS6D0Q8_9FIRM</name>
<organism evidence="1 2">
    <name type="scientific">Faecalicatena faecalis</name>
    <dbReference type="NCBI Taxonomy" id="2726362"/>
    <lineage>
        <taxon>Bacteria</taxon>
        <taxon>Bacillati</taxon>
        <taxon>Bacillota</taxon>
        <taxon>Clostridia</taxon>
        <taxon>Lachnospirales</taxon>
        <taxon>Lachnospiraceae</taxon>
        <taxon>Faecalicatena</taxon>
    </lineage>
</organism>
<protein>
    <submittedName>
        <fullName evidence="1">Uncharacterized protein</fullName>
    </submittedName>
</protein>
<reference evidence="1 2" key="1">
    <citation type="submission" date="2021-06" db="EMBL/GenBank/DDBJ databases">
        <title>Faecalicatena sp. nov. isolated from porcine feces.</title>
        <authorList>
            <person name="Oh B.S."/>
            <person name="Lee J.H."/>
        </authorList>
    </citation>
    <scope>NUCLEOTIDE SEQUENCE [LARGE SCALE GENOMIC DNA]</scope>
    <source>
        <strain evidence="1 2">AGMB00832</strain>
    </source>
</reference>
<dbReference type="RefSeq" id="WP_216239886.1">
    <property type="nucleotide sequence ID" value="NZ_JABACJ020000003.1"/>
</dbReference>